<sequence length="728" mass="82227">MSRQSDLRYTFKPLAGDAAFEVVSFELNEGLSRPFTLSVELSSDEPDVDFGQLLDCPVLLTIWRGERPVRYVHGLVSSFTQGDTGFHRTRYHALIEPQLARARLRSNWRIFQHKSVPQIFEILFKAQHLSNVELVVCFDHQVREYCVQAGETDLAFIERLAAEEGFIYAFEHTAKGHQLILTDRLLALGLITRSVIKPDPEDQDYEPEDDGGDPLAVLYNPVPGGDHPEPALHHFRYSEQVRSAKQVQRDYSFKHPAYRQEHSATARDLQHQSHDYERFDFPGRYKRDEVGKPFTQTRMAALRHDARIAEVQGDDTRLQPGLSFNLIEHPREDLNVHWRVLRIQHIGIQHASQEDEAAGAHQGTSYVQHAVLIPGRIEWKPESLPKPRIDGPQMATVVGPPTEQIYCDEWGRVKLSFPWDRESQSNEFSSCWVRVSQGWAGGNWGSMAIPRIGQEVIVNYENSDPDLPIITGRTYCATQPPPYELPKHRTRMTIKSQTHKGVGFNELRFEDELGHEEVFIHAQKDQNNHVKHDETTFVGNDRSERVEHDEIVLIGHDRREEVGQHESVSIGQNREHHIGNEDSLTIGQTHTIITGQDRIETVGNHRQDKTTANHWVEIGGHQEHIVAGHSSLQSGEFIRHQTKVYEIEVTDSLTIKSPAGALRIDGAGVTLDGVALAFKGPISQQPKGSTHTTSAFGVPTTGEPICLSCLLKAIAEQRNTVRMEGAGA</sequence>
<dbReference type="Gene3D" id="4.10.220.110">
    <property type="match status" value="1"/>
</dbReference>
<dbReference type="InterPro" id="IPR050708">
    <property type="entry name" value="T6SS_VgrG/RHS"/>
</dbReference>
<dbReference type="Proteomes" id="UP001148203">
    <property type="component" value="Unassembled WGS sequence"/>
</dbReference>
<dbReference type="EMBL" id="JAMDGY010000113">
    <property type="protein sequence ID" value="MDD0993908.1"/>
    <property type="molecule type" value="Genomic_DNA"/>
</dbReference>
<dbReference type="NCBIfam" id="TIGR03361">
    <property type="entry name" value="VI_Rhs_Vgr"/>
    <property type="match status" value="1"/>
</dbReference>
<protein>
    <submittedName>
        <fullName evidence="4">Type VI secretion system tip protein VgrG</fullName>
    </submittedName>
</protein>
<dbReference type="RefSeq" id="WP_273909269.1">
    <property type="nucleotide sequence ID" value="NZ_JAMDGX010000010.1"/>
</dbReference>
<dbReference type="InterPro" id="IPR006531">
    <property type="entry name" value="Gp5/Vgr_OB"/>
</dbReference>
<comment type="caution">
    <text evidence="4">The sequence shown here is derived from an EMBL/GenBank/DDBJ whole genome shotgun (WGS) entry which is preliminary data.</text>
</comment>
<dbReference type="NCBIfam" id="TIGR01646">
    <property type="entry name" value="vgr_GE"/>
    <property type="match status" value="1"/>
</dbReference>
<dbReference type="PANTHER" id="PTHR32305">
    <property type="match status" value="1"/>
</dbReference>
<dbReference type="InterPro" id="IPR006533">
    <property type="entry name" value="T6SS_Vgr_RhsGE"/>
</dbReference>
<evidence type="ECO:0000259" key="3">
    <source>
        <dbReference type="Pfam" id="PF22178"/>
    </source>
</evidence>
<evidence type="ECO:0000313" key="4">
    <source>
        <dbReference type="EMBL" id="MDD0993908.1"/>
    </source>
</evidence>
<evidence type="ECO:0000259" key="2">
    <source>
        <dbReference type="Pfam" id="PF04717"/>
    </source>
</evidence>
<dbReference type="InterPro" id="IPR037026">
    <property type="entry name" value="Vgr_OB-fold_dom_sf"/>
</dbReference>
<dbReference type="SUPFAM" id="SSF69279">
    <property type="entry name" value="Phage tail proteins"/>
    <property type="match status" value="2"/>
</dbReference>
<feature type="domain" description="Gp5/Type VI secretion system Vgr protein OB-fold" evidence="2">
    <location>
        <begin position="408"/>
        <end position="475"/>
    </location>
</feature>
<reference evidence="4 5" key="1">
    <citation type="submission" date="2022-05" db="EMBL/GenBank/DDBJ databases">
        <title>Novel Pseudomonas spp. Isolated from a Rainbow Trout Aquaculture Facility.</title>
        <authorList>
            <person name="Testerman T."/>
            <person name="Graf J."/>
        </authorList>
    </citation>
    <scope>NUCLEOTIDE SEQUENCE [LARGE SCALE GENOMIC DNA]</scope>
    <source>
        <strain evidence="4 5">ID681</strain>
    </source>
</reference>
<dbReference type="Gene3D" id="2.40.50.230">
    <property type="entry name" value="Gp5 N-terminal domain"/>
    <property type="match status" value="1"/>
</dbReference>
<dbReference type="Pfam" id="PF22178">
    <property type="entry name" value="Gp5_trimer_C"/>
    <property type="match status" value="1"/>
</dbReference>
<dbReference type="InterPro" id="IPR017847">
    <property type="entry name" value="T6SS_RhsGE_Vgr_subset"/>
</dbReference>
<dbReference type="Gene3D" id="2.30.110.50">
    <property type="match status" value="1"/>
</dbReference>
<dbReference type="SUPFAM" id="SSF69349">
    <property type="entry name" value="Phage fibre proteins"/>
    <property type="match status" value="1"/>
</dbReference>
<dbReference type="Pfam" id="PF05954">
    <property type="entry name" value="Phage_GPD"/>
    <property type="match status" value="1"/>
</dbReference>
<proteinExistence type="inferred from homology"/>
<dbReference type="InterPro" id="IPR054030">
    <property type="entry name" value="Gp5_Vgr_C"/>
</dbReference>
<evidence type="ECO:0000313" key="5">
    <source>
        <dbReference type="Proteomes" id="UP001148203"/>
    </source>
</evidence>
<organism evidence="4 5">
    <name type="scientific">Pseudomonas fontis</name>
    <dbReference type="NCBI Taxonomy" id="2942633"/>
    <lineage>
        <taxon>Bacteria</taxon>
        <taxon>Pseudomonadati</taxon>
        <taxon>Pseudomonadota</taxon>
        <taxon>Gammaproteobacteria</taxon>
        <taxon>Pseudomonadales</taxon>
        <taxon>Pseudomonadaceae</taxon>
        <taxon>Pseudomonas</taxon>
    </lineage>
</organism>
<accession>A0ABT5P0C8</accession>
<keyword evidence="5" id="KW-1185">Reference proteome</keyword>
<dbReference type="Pfam" id="PF04717">
    <property type="entry name" value="Phage_base_V"/>
    <property type="match status" value="1"/>
</dbReference>
<gene>
    <name evidence="4" type="primary">vgrG</name>
    <name evidence="4" type="ORF">M5G11_25610</name>
</gene>
<dbReference type="SUPFAM" id="SSF69255">
    <property type="entry name" value="gp5 N-terminal domain-like"/>
    <property type="match status" value="1"/>
</dbReference>
<name>A0ABT5P0C8_9PSED</name>
<dbReference type="Gene3D" id="3.55.50.10">
    <property type="entry name" value="Baseplate protein-like domains"/>
    <property type="match status" value="1"/>
</dbReference>
<evidence type="ECO:0000256" key="1">
    <source>
        <dbReference type="ARBA" id="ARBA00005558"/>
    </source>
</evidence>
<comment type="similarity">
    <text evidence="1">Belongs to the VgrG protein family.</text>
</comment>
<dbReference type="PANTHER" id="PTHR32305:SF11">
    <property type="entry name" value="TYPE VI SECRETION SYSTEM SPIKE PROTEIN VGRG3"/>
    <property type="match status" value="1"/>
</dbReference>
<feature type="domain" description="Gp5/Type VI secretion system Vgr C-terminal trimerisation" evidence="3">
    <location>
        <begin position="492"/>
        <end position="597"/>
    </location>
</feature>